<dbReference type="EMBL" id="JAKWFO010000006">
    <property type="protein sequence ID" value="KAI9634757.1"/>
    <property type="molecule type" value="Genomic_DNA"/>
</dbReference>
<dbReference type="RefSeq" id="XP_052944534.1">
    <property type="nucleotide sequence ID" value="XM_053085638.1"/>
</dbReference>
<feature type="domain" description="RRM" evidence="3">
    <location>
        <begin position="65"/>
        <end position="139"/>
    </location>
</feature>
<dbReference type="GO" id="GO:1990247">
    <property type="term" value="F:N6-methyladenosine-containing RNA reader activity"/>
    <property type="evidence" value="ECO:0007669"/>
    <property type="project" value="TreeGrafter"/>
</dbReference>
<dbReference type="Gene3D" id="3.10.590.10">
    <property type="entry name" value="ph1033 like domains"/>
    <property type="match status" value="2"/>
</dbReference>
<comment type="caution">
    <text evidence="5">The sequence shown here is derived from an EMBL/GenBank/DDBJ whole genome shotgun (WGS) entry which is preliminary data.</text>
</comment>
<reference evidence="5" key="1">
    <citation type="journal article" date="2022" name="G3 (Bethesda)">
        <title>High quality genome of the basidiomycete yeast Dioszegia hungarica PDD-24b-2 isolated from cloud water.</title>
        <authorList>
            <person name="Jarrige D."/>
            <person name="Haridas S."/>
            <person name="Bleykasten-Grosshans C."/>
            <person name="Joly M."/>
            <person name="Nadalig T."/>
            <person name="Sancelme M."/>
            <person name="Vuilleumier S."/>
            <person name="Grigoriev I.V."/>
            <person name="Amato P."/>
            <person name="Bringel F."/>
        </authorList>
    </citation>
    <scope>NUCLEOTIDE SEQUENCE</scope>
    <source>
        <strain evidence="5">PDD-24b-2</strain>
    </source>
</reference>
<evidence type="ECO:0000313" key="6">
    <source>
        <dbReference type="Proteomes" id="UP001164286"/>
    </source>
</evidence>
<feature type="region of interest" description="Disordered" evidence="2">
    <location>
        <begin position="176"/>
        <end position="214"/>
    </location>
</feature>
<evidence type="ECO:0000256" key="1">
    <source>
        <dbReference type="PROSITE-ProRule" id="PRU00176"/>
    </source>
</evidence>
<dbReference type="GeneID" id="77724839"/>
<dbReference type="GO" id="GO:0000381">
    <property type="term" value="P:regulation of alternative mRNA splicing, via spliceosome"/>
    <property type="evidence" value="ECO:0007669"/>
    <property type="project" value="TreeGrafter"/>
</dbReference>
<dbReference type="GO" id="GO:0000398">
    <property type="term" value="P:mRNA splicing, via spliceosome"/>
    <property type="evidence" value="ECO:0007669"/>
    <property type="project" value="TreeGrafter"/>
</dbReference>
<dbReference type="PROSITE" id="PS50882">
    <property type="entry name" value="YTH"/>
    <property type="match status" value="1"/>
</dbReference>
<dbReference type="InterPro" id="IPR000504">
    <property type="entry name" value="RRM_dom"/>
</dbReference>
<dbReference type="Pfam" id="PF04146">
    <property type="entry name" value="YTH"/>
    <property type="match status" value="1"/>
</dbReference>
<feature type="compositionally biased region" description="Polar residues" evidence="2">
    <location>
        <begin position="11"/>
        <end position="29"/>
    </location>
</feature>
<keyword evidence="1" id="KW-0694">RNA-binding</keyword>
<keyword evidence="6" id="KW-1185">Reference proteome</keyword>
<feature type="domain" description="YTH" evidence="4">
    <location>
        <begin position="226"/>
        <end position="481"/>
    </location>
</feature>
<evidence type="ECO:0000256" key="2">
    <source>
        <dbReference type="SAM" id="MobiDB-lite"/>
    </source>
</evidence>
<feature type="compositionally biased region" description="Polar residues" evidence="2">
    <location>
        <begin position="197"/>
        <end position="214"/>
    </location>
</feature>
<feature type="region of interest" description="Disordered" evidence="2">
    <location>
        <begin position="305"/>
        <end position="361"/>
    </location>
</feature>
<dbReference type="PANTHER" id="PTHR12357:SF3">
    <property type="entry name" value="YTH DOMAIN-CONTAINING PROTEIN 1"/>
    <property type="match status" value="1"/>
</dbReference>
<feature type="compositionally biased region" description="Polar residues" evidence="2">
    <location>
        <begin position="315"/>
        <end position="324"/>
    </location>
</feature>
<dbReference type="AlphaFoldDB" id="A0AA38H584"/>
<dbReference type="CDD" id="cd00590">
    <property type="entry name" value="RRM_SF"/>
    <property type="match status" value="1"/>
</dbReference>
<feature type="compositionally biased region" description="Basic and acidic residues" evidence="2">
    <location>
        <begin position="396"/>
        <end position="413"/>
    </location>
</feature>
<dbReference type="InterPro" id="IPR012677">
    <property type="entry name" value="Nucleotide-bd_a/b_plait_sf"/>
</dbReference>
<dbReference type="GO" id="GO:0003729">
    <property type="term" value="F:mRNA binding"/>
    <property type="evidence" value="ECO:0007669"/>
    <property type="project" value="TreeGrafter"/>
</dbReference>
<dbReference type="SMART" id="SM00360">
    <property type="entry name" value="RRM"/>
    <property type="match status" value="1"/>
</dbReference>
<dbReference type="PANTHER" id="PTHR12357">
    <property type="entry name" value="YTH YT521-B HOMOLOGY DOMAIN-CONTAINING"/>
    <property type="match status" value="1"/>
</dbReference>
<dbReference type="Proteomes" id="UP001164286">
    <property type="component" value="Unassembled WGS sequence"/>
</dbReference>
<dbReference type="PROSITE" id="PS50102">
    <property type="entry name" value="RRM"/>
    <property type="match status" value="1"/>
</dbReference>
<dbReference type="GO" id="GO:0005654">
    <property type="term" value="C:nucleoplasm"/>
    <property type="evidence" value="ECO:0007669"/>
    <property type="project" value="TreeGrafter"/>
</dbReference>
<feature type="region of interest" description="Disordered" evidence="2">
    <location>
        <begin position="394"/>
        <end position="420"/>
    </location>
</feature>
<dbReference type="Gene3D" id="3.30.70.330">
    <property type="match status" value="1"/>
</dbReference>
<evidence type="ECO:0000259" key="3">
    <source>
        <dbReference type="PROSITE" id="PS50102"/>
    </source>
</evidence>
<dbReference type="InterPro" id="IPR045168">
    <property type="entry name" value="YTH_prot"/>
</dbReference>
<dbReference type="InterPro" id="IPR057720">
    <property type="entry name" value="RRM_YTH1"/>
</dbReference>
<feature type="region of interest" description="Disordered" evidence="2">
    <location>
        <begin position="1"/>
        <end position="58"/>
    </location>
</feature>
<sequence length="494" mass="55732">MSPVQRRPETWQYTPPAQFYTPYQPQFETPPQKFRNRESWNGPKQEPDRERKPYHPLPPAKRSDWVMWVGNVPQNTSHEELWRYFNTTVPPGNSPWKGPSSIFLISRSSCAFVNLSSQEDLDRAVNFFNGRPLRGWDMRCPRMVCRVRRKDDDLRAGVGAQRGTGMHREWVKASGPVSPAAMEAPPEGEGRRRESIVQAQAEQQKHQSTNSYASTNSSFLTRHFPKRVFILKSTSVAELEESVAKGTWRTQRHNEPILDQAFRTAPEVYLIFGANKSGEFFGYAKMVEPIDKERAAARLATMEETPEVDLLSSPVPMSSPTSLTPADEEPSFDIKSVTNPVKPRHSHGHHSVASAPADLRPTTLDPKLLQRSGMAGPIAALRAAERNAIVNTEPGTSDRKQEMDNEGVLRKDTIPSPEPKALDLEEGMGFEFKIEWVKVKGLPFGQTKHLRNPWNSDREVKISRDGTEVEPSEFDIDGADVDVGTLLLAEWDKL</sequence>
<organism evidence="5 6">
    <name type="scientific">Dioszegia hungarica</name>
    <dbReference type="NCBI Taxonomy" id="4972"/>
    <lineage>
        <taxon>Eukaryota</taxon>
        <taxon>Fungi</taxon>
        <taxon>Dikarya</taxon>
        <taxon>Basidiomycota</taxon>
        <taxon>Agaricomycotina</taxon>
        <taxon>Tremellomycetes</taxon>
        <taxon>Tremellales</taxon>
        <taxon>Bulleribasidiaceae</taxon>
        <taxon>Dioszegia</taxon>
    </lineage>
</organism>
<gene>
    <name evidence="5" type="ORF">MKK02DRAFT_16484</name>
</gene>
<proteinExistence type="predicted"/>
<dbReference type="SUPFAM" id="SSF54928">
    <property type="entry name" value="RNA-binding domain, RBD"/>
    <property type="match status" value="1"/>
</dbReference>
<dbReference type="InterPro" id="IPR007275">
    <property type="entry name" value="YTH_domain"/>
</dbReference>
<dbReference type="InterPro" id="IPR035979">
    <property type="entry name" value="RBD_domain_sf"/>
</dbReference>
<accession>A0AA38H584</accession>
<dbReference type="Pfam" id="PF25701">
    <property type="entry name" value="RRM_YTH1"/>
    <property type="match status" value="1"/>
</dbReference>
<dbReference type="CDD" id="cd21134">
    <property type="entry name" value="YTH"/>
    <property type="match status" value="1"/>
</dbReference>
<protein>
    <submittedName>
        <fullName evidence="5">YT521-B-like domain-containing protein</fullName>
    </submittedName>
</protein>
<name>A0AA38H584_9TREE</name>
<evidence type="ECO:0000259" key="4">
    <source>
        <dbReference type="PROSITE" id="PS50882"/>
    </source>
</evidence>
<evidence type="ECO:0000313" key="5">
    <source>
        <dbReference type="EMBL" id="KAI9634757.1"/>
    </source>
</evidence>